<dbReference type="InterPro" id="IPR036737">
    <property type="entry name" value="OmpA-like_sf"/>
</dbReference>
<sequence>MPGGARGRMLIGAAVVVGAVLAVAGCSVGDSVGDPPFTSAVKTSSVAVSPSGAASGGAASGGPAPTVGDPGGNTQGKQLQGAIDAIVSTSPIAFDVDSAELTTLDVGTLKAVAAVLEGNGRAVVVKTFAHGHTDDPVAARSLAHQRGQAVVEQLEDNGVDMSRLTVEASVNPPDGVDPDRALVTVGSR</sequence>
<dbReference type="PROSITE" id="PS51257">
    <property type="entry name" value="PROKAR_LIPOPROTEIN"/>
    <property type="match status" value="1"/>
</dbReference>
<feature type="region of interest" description="Disordered" evidence="1">
    <location>
        <begin position="51"/>
        <end position="76"/>
    </location>
</feature>
<evidence type="ECO:0000313" key="4">
    <source>
        <dbReference type="Proteomes" id="UP001152755"/>
    </source>
</evidence>
<evidence type="ECO:0000256" key="1">
    <source>
        <dbReference type="SAM" id="MobiDB-lite"/>
    </source>
</evidence>
<dbReference type="Gene3D" id="3.30.1330.60">
    <property type="entry name" value="OmpA-like domain"/>
    <property type="match status" value="1"/>
</dbReference>
<reference evidence="3" key="1">
    <citation type="submission" date="2022-08" db="EMBL/GenBank/DDBJ databases">
        <title>Genome analysis of Corynebacteriales strain.</title>
        <authorList>
            <person name="Lee S.D."/>
        </authorList>
    </citation>
    <scope>NUCLEOTIDE SEQUENCE</scope>
    <source>
        <strain evidence="3">D3-21</strain>
    </source>
</reference>
<evidence type="ECO:0000313" key="3">
    <source>
        <dbReference type="EMBL" id="MDG3015082.1"/>
    </source>
</evidence>
<dbReference type="RefSeq" id="WP_277833797.1">
    <property type="nucleotide sequence ID" value="NZ_JAAIVF010000005.1"/>
</dbReference>
<dbReference type="EMBL" id="JANRHA010000006">
    <property type="protein sequence ID" value="MDG3015082.1"/>
    <property type="molecule type" value="Genomic_DNA"/>
</dbReference>
<organism evidence="3 4">
    <name type="scientific">Speluncibacter jeojiensis</name>
    <dbReference type="NCBI Taxonomy" id="2710754"/>
    <lineage>
        <taxon>Bacteria</taxon>
        <taxon>Bacillati</taxon>
        <taxon>Actinomycetota</taxon>
        <taxon>Actinomycetes</taxon>
        <taxon>Mycobacteriales</taxon>
        <taxon>Speluncibacteraceae</taxon>
        <taxon>Speluncibacter</taxon>
    </lineage>
</organism>
<accession>A0A9X4RED2</accession>
<dbReference type="AlphaFoldDB" id="A0A9X4RED2"/>
<dbReference type="Proteomes" id="UP001152755">
    <property type="component" value="Unassembled WGS sequence"/>
</dbReference>
<dbReference type="SUPFAM" id="SSF103088">
    <property type="entry name" value="OmpA-like"/>
    <property type="match status" value="1"/>
</dbReference>
<name>A0A9X4RED2_9ACTN</name>
<gene>
    <name evidence="3" type="ORF">NVS88_11010</name>
</gene>
<dbReference type="InterPro" id="IPR006665">
    <property type="entry name" value="OmpA-like"/>
</dbReference>
<feature type="domain" description="OmpA-like" evidence="2">
    <location>
        <begin position="94"/>
        <end position="171"/>
    </location>
</feature>
<comment type="caution">
    <text evidence="3">The sequence shown here is derived from an EMBL/GenBank/DDBJ whole genome shotgun (WGS) entry which is preliminary data.</text>
</comment>
<proteinExistence type="predicted"/>
<evidence type="ECO:0000259" key="2">
    <source>
        <dbReference type="Pfam" id="PF00691"/>
    </source>
</evidence>
<keyword evidence="4" id="KW-1185">Reference proteome</keyword>
<dbReference type="Pfam" id="PF00691">
    <property type="entry name" value="OmpA"/>
    <property type="match status" value="1"/>
</dbReference>
<protein>
    <submittedName>
        <fullName evidence="3">OmpA family protein</fullName>
    </submittedName>
</protein>